<dbReference type="InterPro" id="IPR011067">
    <property type="entry name" value="Plasmid_toxin/cell-grow_inhib"/>
</dbReference>
<dbReference type="Gene3D" id="2.30.30.110">
    <property type="match status" value="1"/>
</dbReference>
<gene>
    <name evidence="4" type="ORF">E5225_06405</name>
</gene>
<protein>
    <submittedName>
        <fullName evidence="4">Type II toxin-antitoxin system PemK/MazF family toxin</fullName>
    </submittedName>
</protein>
<organism evidence="4 5">
    <name type="scientific">Cellulomonas shaoxiangyii</name>
    <dbReference type="NCBI Taxonomy" id="2566013"/>
    <lineage>
        <taxon>Bacteria</taxon>
        <taxon>Bacillati</taxon>
        <taxon>Actinomycetota</taxon>
        <taxon>Actinomycetes</taxon>
        <taxon>Micrococcales</taxon>
        <taxon>Cellulomonadaceae</taxon>
        <taxon>Cellulomonas</taxon>
    </lineage>
</organism>
<proteinExistence type="inferred from homology"/>
<dbReference type="AlphaFoldDB" id="A0A4P7SMM1"/>
<feature type="compositionally biased region" description="Low complexity" evidence="3">
    <location>
        <begin position="24"/>
        <end position="39"/>
    </location>
</feature>
<evidence type="ECO:0000313" key="5">
    <source>
        <dbReference type="Proteomes" id="UP000296469"/>
    </source>
</evidence>
<keyword evidence="2" id="KW-1277">Toxin-antitoxin system</keyword>
<evidence type="ECO:0000256" key="2">
    <source>
        <dbReference type="ARBA" id="ARBA00022649"/>
    </source>
</evidence>
<reference evidence="4 5" key="1">
    <citation type="submission" date="2019-04" db="EMBL/GenBank/DDBJ databases">
        <title>Isolation and identification of Cellulomonas shaoxiangyii sp. Nov. isolated from feces of the Tibetan antelopes (Pantholops hodgsonii) in the Qinghai-Tibet plateau of China.</title>
        <authorList>
            <person name="Tian Z."/>
        </authorList>
    </citation>
    <scope>NUCLEOTIDE SEQUENCE [LARGE SCALE GENOMIC DNA]</scope>
    <source>
        <strain evidence="4 5">Z28</strain>
    </source>
</reference>
<dbReference type="Pfam" id="PF02452">
    <property type="entry name" value="PemK_toxin"/>
    <property type="match status" value="1"/>
</dbReference>
<evidence type="ECO:0000256" key="3">
    <source>
        <dbReference type="SAM" id="MobiDB-lite"/>
    </source>
</evidence>
<evidence type="ECO:0000256" key="1">
    <source>
        <dbReference type="ARBA" id="ARBA00007521"/>
    </source>
</evidence>
<keyword evidence="5" id="KW-1185">Reference proteome</keyword>
<accession>A0A4P7SMM1</accession>
<sequence length="165" mass="17972">MLRAVVDAVRPSTGAPARPRRPATARPGAARAGDGAQRTVRPTWAPAADGEPDPGEVVWAWVPYEDDPTQGKDRPVLVLAREGRTLVALMLSSQDHDRDAADEARHGRVWTDVGTGGWDPRGRPSEVRLDRVLRLGPEAVRREGAALDPEVFDRVTRAAARLHGW</sequence>
<dbReference type="GO" id="GO:0003677">
    <property type="term" value="F:DNA binding"/>
    <property type="evidence" value="ECO:0007669"/>
    <property type="project" value="InterPro"/>
</dbReference>
<dbReference type="KEGG" id="celz:E5225_06405"/>
<dbReference type="Proteomes" id="UP000296469">
    <property type="component" value="Chromosome"/>
</dbReference>
<evidence type="ECO:0000313" key="4">
    <source>
        <dbReference type="EMBL" id="QCB95241.1"/>
    </source>
</evidence>
<dbReference type="EMBL" id="CP039291">
    <property type="protein sequence ID" value="QCB95241.1"/>
    <property type="molecule type" value="Genomic_DNA"/>
</dbReference>
<name>A0A4P7SMM1_9CELL</name>
<comment type="similarity">
    <text evidence="1">Belongs to the PemK/MazF family.</text>
</comment>
<dbReference type="SUPFAM" id="SSF50118">
    <property type="entry name" value="Cell growth inhibitor/plasmid maintenance toxic component"/>
    <property type="match status" value="1"/>
</dbReference>
<feature type="region of interest" description="Disordered" evidence="3">
    <location>
        <begin position="1"/>
        <end position="52"/>
    </location>
</feature>
<dbReference type="InterPro" id="IPR003477">
    <property type="entry name" value="PemK-like"/>
</dbReference>